<reference evidence="2 3" key="1">
    <citation type="submission" date="2018-06" db="EMBL/GenBank/DDBJ databases">
        <title>Genome sequencing of Flavobacterium.</title>
        <authorList>
            <person name="Baek M.-G."/>
            <person name="Yi H."/>
        </authorList>
    </citation>
    <scope>NUCLEOTIDE SEQUENCE [LARGE SCALE GENOMIC DNA]</scope>
    <source>
        <strain evidence="2 3">HYN0086</strain>
    </source>
</reference>
<dbReference type="Gene3D" id="3.10.450.50">
    <property type="match status" value="1"/>
</dbReference>
<dbReference type="SUPFAM" id="SSF54427">
    <property type="entry name" value="NTF2-like"/>
    <property type="match status" value="1"/>
</dbReference>
<proteinExistence type="predicted"/>
<evidence type="ECO:0000313" key="2">
    <source>
        <dbReference type="EMBL" id="AXB55508.1"/>
    </source>
</evidence>
<feature type="domain" description="DUF4440" evidence="1">
    <location>
        <begin position="48"/>
        <end position="167"/>
    </location>
</feature>
<dbReference type="InterPro" id="IPR027843">
    <property type="entry name" value="DUF4440"/>
</dbReference>
<dbReference type="InterPro" id="IPR032710">
    <property type="entry name" value="NTF2-like_dom_sf"/>
</dbReference>
<evidence type="ECO:0000259" key="1">
    <source>
        <dbReference type="Pfam" id="PF14534"/>
    </source>
</evidence>
<dbReference type="Proteomes" id="UP000251561">
    <property type="component" value="Chromosome"/>
</dbReference>
<evidence type="ECO:0000313" key="3">
    <source>
        <dbReference type="Proteomes" id="UP000251561"/>
    </source>
</evidence>
<dbReference type="OrthoDB" id="1357763at2"/>
<dbReference type="Pfam" id="PF14534">
    <property type="entry name" value="DUF4440"/>
    <property type="match status" value="1"/>
</dbReference>
<dbReference type="RefSeq" id="WP_113676603.1">
    <property type="nucleotide sequence ID" value="NZ_CP030261.1"/>
</dbReference>
<organism evidence="2 3">
    <name type="scientific">Flavobacterium fluviale</name>
    <dbReference type="NCBI Taxonomy" id="2249356"/>
    <lineage>
        <taxon>Bacteria</taxon>
        <taxon>Pseudomonadati</taxon>
        <taxon>Bacteroidota</taxon>
        <taxon>Flavobacteriia</taxon>
        <taxon>Flavobacteriales</taxon>
        <taxon>Flavobacteriaceae</taxon>
        <taxon>Flavobacterium</taxon>
    </lineage>
</organism>
<dbReference type="AlphaFoldDB" id="A0A344LNL6"/>
<name>A0A344LNL6_9FLAO</name>
<keyword evidence="3" id="KW-1185">Reference proteome</keyword>
<accession>A0A344LNL6</accession>
<sequence length="181" mass="21163">MKIKQPIFQFKTILVGILLFQFQFGFSQEEKNSELYKIIMSKDSLLFNIGFNTCDMSQFENLFTDDLEFYHDKGGMSDKAVFISNFKKGLCGSPETYKSRRYLVPNTTEIYPLYNKGVLYGAMQMGIHQFYEKSVGKNESLEKAKENFGSTARFTHVWILTNGVWKLRRSFSYDHQTEQKN</sequence>
<protein>
    <submittedName>
        <fullName evidence="2">Nuclear transport factor 2 family protein</fullName>
    </submittedName>
</protein>
<gene>
    <name evidence="2" type="ORF">HYN86_02385</name>
</gene>
<dbReference type="KEGG" id="ffl:HYN86_02385"/>
<dbReference type="EMBL" id="CP030261">
    <property type="protein sequence ID" value="AXB55508.1"/>
    <property type="molecule type" value="Genomic_DNA"/>
</dbReference>